<gene>
    <name evidence="2" type="ORF">IAD25_03935</name>
</gene>
<dbReference type="Gene3D" id="1.10.4080.10">
    <property type="entry name" value="ADP-ribosylation/Crystallin J1"/>
    <property type="match status" value="1"/>
</dbReference>
<reference evidence="2" key="1">
    <citation type="submission" date="2020-10" db="EMBL/GenBank/DDBJ databases">
        <authorList>
            <person name="Gilroy R."/>
        </authorList>
    </citation>
    <scope>NUCLEOTIDE SEQUENCE</scope>
    <source>
        <strain evidence="2">ChiSjej4B22-8349</strain>
    </source>
</reference>
<feature type="binding site" evidence="1">
    <location>
        <position position="216"/>
    </location>
    <ligand>
        <name>Mg(2+)</name>
        <dbReference type="ChEBI" id="CHEBI:18420"/>
        <label>1</label>
    </ligand>
</feature>
<evidence type="ECO:0000256" key="1">
    <source>
        <dbReference type="PIRSR" id="PIRSR605502-1"/>
    </source>
</evidence>
<dbReference type="Proteomes" id="UP000824130">
    <property type="component" value="Unassembled WGS sequence"/>
</dbReference>
<reference evidence="2" key="2">
    <citation type="journal article" date="2021" name="PeerJ">
        <title>Extensive microbial diversity within the chicken gut microbiome revealed by metagenomics and culture.</title>
        <authorList>
            <person name="Gilroy R."/>
            <person name="Ravi A."/>
            <person name="Getino M."/>
            <person name="Pursley I."/>
            <person name="Horton D.L."/>
            <person name="Alikhan N.F."/>
            <person name="Baker D."/>
            <person name="Gharbi K."/>
            <person name="Hall N."/>
            <person name="Watson M."/>
            <person name="Adriaenssens E.M."/>
            <person name="Foster-Nyarko E."/>
            <person name="Jarju S."/>
            <person name="Secka A."/>
            <person name="Antonio M."/>
            <person name="Oren A."/>
            <person name="Chaudhuri R.R."/>
            <person name="La Ragione R."/>
            <person name="Hildebrand F."/>
            <person name="Pallen M.J."/>
        </authorList>
    </citation>
    <scope>NUCLEOTIDE SEQUENCE</scope>
    <source>
        <strain evidence="2">ChiSjej4B22-8349</strain>
    </source>
</reference>
<proteinExistence type="predicted"/>
<dbReference type="InterPro" id="IPR005502">
    <property type="entry name" value="Ribosyl_crysJ1"/>
</dbReference>
<name>A0A9D1SUN4_9FIRM</name>
<feature type="binding site" evidence="1">
    <location>
        <position position="36"/>
    </location>
    <ligand>
        <name>Mg(2+)</name>
        <dbReference type="ChEBI" id="CHEBI:18420"/>
        <label>1</label>
    </ligand>
</feature>
<dbReference type="PANTHER" id="PTHR16222">
    <property type="entry name" value="ADP-RIBOSYLGLYCOHYDROLASE"/>
    <property type="match status" value="1"/>
</dbReference>
<dbReference type="InterPro" id="IPR050792">
    <property type="entry name" value="ADP-ribosylglycohydrolase"/>
</dbReference>
<evidence type="ECO:0000313" key="2">
    <source>
        <dbReference type="EMBL" id="HIU95844.1"/>
    </source>
</evidence>
<comment type="caution">
    <text evidence="2">The sequence shown here is derived from an EMBL/GenBank/DDBJ whole genome shotgun (WGS) entry which is preliminary data.</text>
</comment>
<feature type="binding site" evidence="1">
    <location>
        <position position="218"/>
    </location>
    <ligand>
        <name>Mg(2+)</name>
        <dbReference type="ChEBI" id="CHEBI:18420"/>
        <label>1</label>
    </ligand>
</feature>
<accession>A0A9D1SUN4</accession>
<dbReference type="Pfam" id="PF03747">
    <property type="entry name" value="ADP_ribosyl_GH"/>
    <property type="match status" value="1"/>
</dbReference>
<feature type="binding site" evidence="1">
    <location>
        <position position="35"/>
    </location>
    <ligand>
        <name>Mg(2+)</name>
        <dbReference type="ChEBI" id="CHEBI:18420"/>
        <label>1</label>
    </ligand>
</feature>
<comment type="cofactor">
    <cofactor evidence="1">
        <name>Mg(2+)</name>
        <dbReference type="ChEBI" id="CHEBI:18420"/>
    </cofactor>
    <text evidence="1">Binds 2 magnesium ions per subunit.</text>
</comment>
<protein>
    <submittedName>
        <fullName evidence="2">ADP-ribosylglycohydrolase family protein</fullName>
    </submittedName>
</protein>
<feature type="binding site" evidence="1">
    <location>
        <position position="34"/>
    </location>
    <ligand>
        <name>Mg(2+)</name>
        <dbReference type="ChEBI" id="CHEBI:18420"/>
        <label>1</label>
    </ligand>
</feature>
<evidence type="ECO:0000313" key="3">
    <source>
        <dbReference type="Proteomes" id="UP000824130"/>
    </source>
</evidence>
<dbReference type="GO" id="GO:0046872">
    <property type="term" value="F:metal ion binding"/>
    <property type="evidence" value="ECO:0007669"/>
    <property type="project" value="UniProtKB-KW"/>
</dbReference>
<keyword evidence="1" id="KW-0460">Magnesium</keyword>
<organism evidence="2 3">
    <name type="scientific">Candidatus Allocopromorpha excrementipullorum</name>
    <dbReference type="NCBI Taxonomy" id="2840743"/>
    <lineage>
        <taxon>Bacteria</taxon>
        <taxon>Bacillati</taxon>
        <taxon>Bacillota</taxon>
        <taxon>Clostridia</taxon>
        <taxon>Eubacteriales</taxon>
        <taxon>Eubacteriaceae</taxon>
        <taxon>Eubacteriaceae incertae sedis</taxon>
        <taxon>Candidatus Allocopromorpha</taxon>
    </lineage>
</organism>
<dbReference type="EMBL" id="DVOB01000086">
    <property type="protein sequence ID" value="HIU95844.1"/>
    <property type="molecule type" value="Genomic_DNA"/>
</dbReference>
<dbReference type="InterPro" id="IPR036705">
    <property type="entry name" value="Ribosyl_crysJ1_sf"/>
</dbReference>
<feature type="binding site" evidence="1">
    <location>
        <position position="219"/>
    </location>
    <ligand>
        <name>Mg(2+)</name>
        <dbReference type="ChEBI" id="CHEBI:18420"/>
        <label>1</label>
    </ligand>
</feature>
<dbReference type="SUPFAM" id="SSF101478">
    <property type="entry name" value="ADP-ribosylglycohydrolase"/>
    <property type="match status" value="1"/>
</dbReference>
<sequence length="259" mass="28036">MIGAVTGDIVGSVYEFHNIKRTDFPFWSDGSRFTDDTVMTIAVYSALKEYISGGRQGDLHPILIRKMKEIGRRYPDCGYGGRFIKWIAGEDDGPYNSYGNGSAMRVSAAGALARSVQEAGELGKISAEVTHDHPEGIKGAVAVAEAVFMAGHGYDKAEIRQAMKNLYSLDLTLDEIRPHYRFDVSCQGSVPQALEAFLESSGFEDCVRLAVSIGGDSDTIAAMAGSIAGAYYGIPEDIKAQAMSHLDRYLISLLTGESR</sequence>
<keyword evidence="1" id="KW-0479">Metal-binding</keyword>
<dbReference type="AlphaFoldDB" id="A0A9D1SUN4"/>
<dbReference type="PANTHER" id="PTHR16222:SF12">
    <property type="entry name" value="ADP-RIBOSYLGLYCOHYDROLASE-RELATED"/>
    <property type="match status" value="1"/>
</dbReference>